<dbReference type="InterPro" id="IPR038506">
    <property type="entry name" value="GLE1-like_sf"/>
</dbReference>
<evidence type="ECO:0000256" key="1">
    <source>
        <dbReference type="ARBA" id="ARBA00004567"/>
    </source>
</evidence>
<reference evidence="16" key="1">
    <citation type="submission" date="2025-08" db="UniProtKB">
        <authorList>
            <consortium name="RefSeq"/>
        </authorList>
    </citation>
    <scope>IDENTIFICATION</scope>
    <source>
        <tissue evidence="16">Sperm</tissue>
    </source>
</reference>
<organism evidence="15 16">
    <name type="scientific">Petromyzon marinus</name>
    <name type="common">Sea lamprey</name>
    <dbReference type="NCBI Taxonomy" id="7757"/>
    <lineage>
        <taxon>Eukaryota</taxon>
        <taxon>Metazoa</taxon>
        <taxon>Chordata</taxon>
        <taxon>Craniata</taxon>
        <taxon>Vertebrata</taxon>
        <taxon>Cyclostomata</taxon>
        <taxon>Hyperoartia</taxon>
        <taxon>Petromyzontiformes</taxon>
        <taxon>Petromyzontidae</taxon>
        <taxon>Petromyzon</taxon>
    </lineage>
</organism>
<dbReference type="GO" id="GO:0044614">
    <property type="term" value="C:nuclear pore cytoplasmic filaments"/>
    <property type="evidence" value="ECO:0007669"/>
    <property type="project" value="TreeGrafter"/>
</dbReference>
<dbReference type="PANTHER" id="PTHR12960">
    <property type="entry name" value="GLE-1-RELATED"/>
    <property type="match status" value="1"/>
</dbReference>
<dbReference type="GO" id="GO:0005737">
    <property type="term" value="C:cytoplasm"/>
    <property type="evidence" value="ECO:0007669"/>
    <property type="project" value="TreeGrafter"/>
</dbReference>
<accession>A0AAJ7TQN4</accession>
<evidence type="ECO:0000256" key="11">
    <source>
        <dbReference type="ARBA" id="ARBA00029983"/>
    </source>
</evidence>
<dbReference type="GO" id="GO:0000822">
    <property type="term" value="F:inositol hexakisphosphate binding"/>
    <property type="evidence" value="ECO:0007669"/>
    <property type="project" value="TreeGrafter"/>
</dbReference>
<proteinExistence type="inferred from homology"/>
<evidence type="ECO:0000256" key="3">
    <source>
        <dbReference type="ARBA" id="ARBA00022448"/>
    </source>
</evidence>
<evidence type="ECO:0000256" key="6">
    <source>
        <dbReference type="ARBA" id="ARBA00023010"/>
    </source>
</evidence>
<name>A0AAJ7TQN4_PETMA</name>
<evidence type="ECO:0000256" key="5">
    <source>
        <dbReference type="ARBA" id="ARBA00022927"/>
    </source>
</evidence>
<comment type="function">
    <text evidence="9">Required for the export of mRNAs containing poly(A) tails from the nucleus into the cytoplasm. May be involved in the terminal step of the mRNA transport through the nuclear pore complex (NPC).</text>
</comment>
<keyword evidence="15" id="KW-1185">Reference proteome</keyword>
<keyword evidence="3" id="KW-0813">Transport</keyword>
<dbReference type="PANTHER" id="PTHR12960:SF0">
    <property type="entry name" value="MRNA EXPORT FACTOR GLE1"/>
    <property type="match status" value="1"/>
</dbReference>
<dbReference type="RefSeq" id="XP_032822280.1">
    <property type="nucleotide sequence ID" value="XM_032966389.1"/>
</dbReference>
<evidence type="ECO:0000256" key="9">
    <source>
        <dbReference type="ARBA" id="ARBA00024680"/>
    </source>
</evidence>
<evidence type="ECO:0000256" key="13">
    <source>
        <dbReference type="ARBA" id="ARBA00031503"/>
    </source>
</evidence>
<dbReference type="GO" id="GO:0016973">
    <property type="term" value="P:poly(A)+ mRNA export from nucleus"/>
    <property type="evidence" value="ECO:0007669"/>
    <property type="project" value="InterPro"/>
</dbReference>
<dbReference type="InterPro" id="IPR012476">
    <property type="entry name" value="GLE1"/>
</dbReference>
<protein>
    <recommendedName>
        <fullName evidence="10">mRNA export factor GLE1</fullName>
    </recommendedName>
    <alternativeName>
        <fullName evidence="12">GLE1 RNA export mediator</fullName>
    </alternativeName>
    <alternativeName>
        <fullName evidence="13">GLE1-like protein</fullName>
    </alternativeName>
    <alternativeName>
        <fullName evidence="11">Nucleoporin GLE1</fullName>
    </alternativeName>
</protein>
<dbReference type="Pfam" id="PF07817">
    <property type="entry name" value="GLE1"/>
    <property type="match status" value="1"/>
</dbReference>
<keyword evidence="4" id="KW-0509">mRNA transport</keyword>
<keyword evidence="7" id="KW-0906">Nuclear pore complex</keyword>
<dbReference type="Proteomes" id="UP001318040">
    <property type="component" value="Chromosome 36"/>
</dbReference>
<comment type="similarity">
    <text evidence="2">Belongs to the GLE1 family.</text>
</comment>
<evidence type="ECO:0000256" key="14">
    <source>
        <dbReference type="SAM" id="MobiDB-lite"/>
    </source>
</evidence>
<evidence type="ECO:0000256" key="2">
    <source>
        <dbReference type="ARBA" id="ARBA00011056"/>
    </source>
</evidence>
<evidence type="ECO:0000313" key="16">
    <source>
        <dbReference type="RefSeq" id="XP_032822280.1"/>
    </source>
</evidence>
<dbReference type="KEGG" id="pmrn:116949273"/>
<dbReference type="GO" id="GO:0005543">
    <property type="term" value="F:phospholipid binding"/>
    <property type="evidence" value="ECO:0007669"/>
    <property type="project" value="TreeGrafter"/>
</dbReference>
<evidence type="ECO:0000256" key="8">
    <source>
        <dbReference type="ARBA" id="ARBA00023242"/>
    </source>
</evidence>
<dbReference type="GO" id="GO:0031369">
    <property type="term" value="F:translation initiation factor binding"/>
    <property type="evidence" value="ECO:0007669"/>
    <property type="project" value="TreeGrafter"/>
</dbReference>
<evidence type="ECO:0000256" key="7">
    <source>
        <dbReference type="ARBA" id="ARBA00023132"/>
    </source>
</evidence>
<dbReference type="Gene3D" id="1.25.40.510">
    <property type="entry name" value="GLE1-like"/>
    <property type="match status" value="1"/>
</dbReference>
<evidence type="ECO:0000256" key="12">
    <source>
        <dbReference type="ARBA" id="ARBA00030897"/>
    </source>
</evidence>
<feature type="compositionally biased region" description="Basic residues" evidence="14">
    <location>
        <begin position="8"/>
        <end position="30"/>
    </location>
</feature>
<evidence type="ECO:0000256" key="10">
    <source>
        <dbReference type="ARBA" id="ARBA00026227"/>
    </source>
</evidence>
<sequence length="484" mass="53518">MGACYSRTPKRERPSKKRHCKKHRCRHNRVKNGLDDHADASSPTTASPVVQEGGADTSCGKEAPAEGQVIVPLSPLDITGRPLPHGDGEPPHASADNPLLLVEEKGPSEEEAERRDNEPEVSSENVILEIITEERFSGIANSGDGGEDAPRLARECEPLEQAGGDWAEGSVPQRRHQELQRHLAETVERLKELNGNQDLKTKVMKFELAKASSMPINQISNTSGSHLRVITGKLDLLLSGTAVVSGTRSTSVSDHPQGLLYVLHRVAERLVKQSEEEVGWNHAAVFPIAAVTVELWHRHPALGELLLAHLLSKCPYMGPVFPRPTPGQSQEDAFRILGYRFEDGRVENEDLFLQRMSGMARMYAAIISAPVPPSSGNKSHPHGMSHGWTWLMQVLDMEPMANVTPTVLFSFLEVAGNAMAIAYGDQLWELLDGLRKEYIPRIEKVSIPQQMGTVVRLRLFLEDCFVNREIPLPSGHLSEEFWKA</sequence>
<feature type="region of interest" description="Disordered" evidence="14">
    <location>
        <begin position="1"/>
        <end position="96"/>
    </location>
</feature>
<evidence type="ECO:0000256" key="4">
    <source>
        <dbReference type="ARBA" id="ARBA00022816"/>
    </source>
</evidence>
<dbReference type="GO" id="GO:0015031">
    <property type="term" value="P:protein transport"/>
    <property type="evidence" value="ECO:0007669"/>
    <property type="project" value="UniProtKB-KW"/>
</dbReference>
<gene>
    <name evidence="16" type="primary">LOC116949273</name>
</gene>
<keyword evidence="8" id="KW-0539">Nucleus</keyword>
<dbReference type="AlphaFoldDB" id="A0AAJ7TQN4"/>
<evidence type="ECO:0000313" key="15">
    <source>
        <dbReference type="Proteomes" id="UP001318040"/>
    </source>
</evidence>
<keyword evidence="6" id="KW-0811">Translocation</keyword>
<keyword evidence="5" id="KW-0653">Protein transport</keyword>
<comment type="subcellular location">
    <subcellularLocation>
        <location evidence="1">Nucleus</location>
        <location evidence="1">Nuclear pore complex</location>
    </subcellularLocation>
</comment>